<name>A0AA86YK21_PROST</name>
<evidence type="ECO:0000256" key="5">
    <source>
        <dbReference type="SAM" id="SignalP"/>
    </source>
</evidence>
<evidence type="ECO:0000256" key="3">
    <source>
        <dbReference type="ARBA" id="ARBA00022801"/>
    </source>
</evidence>
<dbReference type="PANTHER" id="PTHR11757:SF19">
    <property type="entry name" value="PROLYL ENDOPEPTIDASE-LIKE"/>
    <property type="match status" value="1"/>
</dbReference>
<feature type="domain" description="Peptidase S9A N-terminal" evidence="7">
    <location>
        <begin position="41"/>
        <end position="438"/>
    </location>
</feature>
<accession>A0AA86YK21</accession>
<evidence type="ECO:0000256" key="4">
    <source>
        <dbReference type="ARBA" id="ARBA00022825"/>
    </source>
</evidence>
<dbReference type="Pfam" id="PF00326">
    <property type="entry name" value="Peptidase_S9"/>
    <property type="match status" value="1"/>
</dbReference>
<feature type="domain" description="Peptidase S9 prolyl oligopeptidase catalytic" evidence="6">
    <location>
        <begin position="495"/>
        <end position="707"/>
    </location>
</feature>
<comment type="similarity">
    <text evidence="1">Belongs to the peptidase S9A family.</text>
</comment>
<dbReference type="SUPFAM" id="SSF50993">
    <property type="entry name" value="Peptidase/esterase 'gauge' domain"/>
    <property type="match status" value="1"/>
</dbReference>
<dbReference type="EMBL" id="ABJD02000101">
    <property type="protein sequence ID" value="EDU59650.1"/>
    <property type="molecule type" value="Genomic_DNA"/>
</dbReference>
<reference evidence="8 9" key="3">
    <citation type="submission" date="2008-05" db="EMBL/GenBank/DDBJ databases">
        <authorList>
            <person name="Fulton L."/>
            <person name="Clifton S."/>
            <person name="Fulton B."/>
            <person name="Xu J."/>
            <person name="Minx P."/>
            <person name="Pepin K.H."/>
            <person name="Johnson M."/>
            <person name="Thiruvilangam P."/>
            <person name="Bhonagiri V."/>
            <person name="Nash W.E."/>
            <person name="Mardis E.R."/>
            <person name="Wilson R.K."/>
        </authorList>
    </citation>
    <scope>NUCLEOTIDE SEQUENCE [LARGE SCALE GENOMIC DNA]</scope>
    <source>
        <strain evidence="8 9">ATCC 25827</strain>
    </source>
</reference>
<dbReference type="InterPro" id="IPR051543">
    <property type="entry name" value="Serine_Peptidase_S9A"/>
</dbReference>
<feature type="signal peptide" evidence="5">
    <location>
        <begin position="1"/>
        <end position="32"/>
    </location>
</feature>
<evidence type="ECO:0000256" key="1">
    <source>
        <dbReference type="ARBA" id="ARBA00005228"/>
    </source>
</evidence>
<comment type="caution">
    <text evidence="8">The sequence shown here is derived from an EMBL/GenBank/DDBJ whole genome shotgun (WGS) entry which is preliminary data.</text>
</comment>
<evidence type="ECO:0000259" key="7">
    <source>
        <dbReference type="Pfam" id="PF02897"/>
    </source>
</evidence>
<feature type="chain" id="PRO_5041732324" evidence="5">
    <location>
        <begin position="33"/>
        <end position="726"/>
    </location>
</feature>
<dbReference type="PANTHER" id="PTHR11757">
    <property type="entry name" value="PROTEASE FAMILY S9A OLIGOPEPTIDASE"/>
    <property type="match status" value="1"/>
</dbReference>
<dbReference type="FunFam" id="3.40.50.1820:FF:000005">
    <property type="entry name" value="Prolyl endopeptidase"/>
    <property type="match status" value="1"/>
</dbReference>
<dbReference type="InterPro" id="IPR001375">
    <property type="entry name" value="Peptidase_S9_cat"/>
</dbReference>
<dbReference type="AlphaFoldDB" id="A0AA86YK21"/>
<gene>
    <name evidence="8" type="ORF">PROSTU_02841</name>
</gene>
<dbReference type="InterPro" id="IPR029058">
    <property type="entry name" value="AB_hydrolase_fold"/>
</dbReference>
<proteinExistence type="inferred from homology"/>
<sequence>MIIRTDLLSVSTRIAKFCLIAFIGLHAGHALAEEQMSAPKAKKQPYTMTTHGDVRVDNYYWMRDDHRKSQEVIDYLEKENAYSQQQLELGQPLKKQIYDELLSRMKQDDESVPYDFNGYTYRSRFEAGKNYPIYERRPVNSEGEWQTLVDGNQRAEGSEYYRLGALTVSPDNKIVAIAEDREGRNNYAVSFRSLDSQAWKNDELTNTSGNIVWANDSNTLFYVNKDLQTLLPYQVFRHQIGEQQHQDVMMYEEKDDTFYVSISKSTSKDYIFIGITSTETSEYRLIDANKPHNEANVFQPRKTGVEYYPDHFRGQFYIRSNHQHPLFGLYITSHDGKSDWETLVAPRDDVDLEDFELFNQWLVLEERQNGLVNLRQINWQTKAENYVRFDDPAYMAWIDNNPESDTDKLRYGYSSMTTPSSVYEINMQTQERQLLKQQEVKDFDKSKYQSERLWVTAQDGVKVPVSLVYRKDLFKEGQNPLLVYGYGAYGYSIDPSFSSSRLSLLDRGFVYAIAHIRGGGELGKRWYLQGKTVNKMNSFTDFVDVTNALINQGYGKQGHVYAMGGSAGGLLMGAVVNMAPELYEGVVASVPFVDVVTTMLDPSIPLTTGEYDEWGNPENEEAYWRIKAYSPYDNVKKQKYPHMLVTTGLHDSQVQYWEPAKWVAKLREYKQGDSLLLLETNMNAGHGGKSGRYNALDDIALDYSFILMLEDKKHYFPQLKNEYTNN</sequence>
<dbReference type="InterPro" id="IPR002470">
    <property type="entry name" value="Peptidase_S9A"/>
</dbReference>
<dbReference type="Proteomes" id="UP000004506">
    <property type="component" value="Unassembled WGS sequence"/>
</dbReference>
<dbReference type="Gene3D" id="3.40.50.1820">
    <property type="entry name" value="alpha/beta hydrolase"/>
    <property type="match status" value="1"/>
</dbReference>
<evidence type="ECO:0000259" key="6">
    <source>
        <dbReference type="Pfam" id="PF00326"/>
    </source>
</evidence>
<dbReference type="PRINTS" id="PR00862">
    <property type="entry name" value="PROLIGOPTASE"/>
</dbReference>
<dbReference type="Pfam" id="PF02897">
    <property type="entry name" value="Peptidase_S9_N"/>
    <property type="match status" value="1"/>
</dbReference>
<keyword evidence="2" id="KW-0645">Protease</keyword>
<dbReference type="Gene3D" id="2.130.10.120">
    <property type="entry name" value="Prolyl oligopeptidase, N-terminal domain"/>
    <property type="match status" value="1"/>
</dbReference>
<dbReference type="InterPro" id="IPR023302">
    <property type="entry name" value="Pept_S9A_N"/>
</dbReference>
<dbReference type="GO" id="GO:0006508">
    <property type="term" value="P:proteolysis"/>
    <property type="evidence" value="ECO:0007669"/>
    <property type="project" value="UniProtKB-KW"/>
</dbReference>
<dbReference type="SUPFAM" id="SSF53474">
    <property type="entry name" value="alpha/beta-Hydrolases"/>
    <property type="match status" value="1"/>
</dbReference>
<dbReference type="RefSeq" id="WP_004920533.1">
    <property type="nucleotide sequence ID" value="NZ_DS607663.1"/>
</dbReference>
<reference evidence="9" key="1">
    <citation type="submission" date="2008-04" db="EMBL/GenBank/DDBJ databases">
        <title>Draft genome sequence of Providencia stuartii (ATCC 25827).</title>
        <authorList>
            <person name="Sudarsanam P."/>
            <person name="Ley R."/>
            <person name="Guruge J."/>
            <person name="Turnbaugh P.J."/>
            <person name="Mahowald M."/>
            <person name="Liep D."/>
            <person name="Gordon J."/>
        </authorList>
    </citation>
    <scope>NUCLEOTIDE SEQUENCE [LARGE SCALE GENOMIC DNA]</scope>
    <source>
        <strain evidence="9">ATCC 25827</strain>
    </source>
</reference>
<evidence type="ECO:0000313" key="8">
    <source>
        <dbReference type="EMBL" id="EDU59650.1"/>
    </source>
</evidence>
<keyword evidence="5" id="KW-0732">Signal</keyword>
<evidence type="ECO:0000313" key="9">
    <source>
        <dbReference type="Proteomes" id="UP000004506"/>
    </source>
</evidence>
<reference evidence="9" key="2">
    <citation type="submission" date="2008-04" db="EMBL/GenBank/DDBJ databases">
        <title>Draft genome sequence of Providencia stuartii(ATCC 25827).</title>
        <authorList>
            <person name="Sudarsanam P."/>
            <person name="Ley R."/>
            <person name="Guruge J."/>
            <person name="Turnbaugh P.J."/>
            <person name="Mahowald M."/>
            <person name="Liep D."/>
            <person name="Gordon J."/>
        </authorList>
    </citation>
    <scope>NUCLEOTIDE SEQUENCE [LARGE SCALE GENOMIC DNA]</scope>
    <source>
        <strain evidence="9">ATCC 25827</strain>
    </source>
</reference>
<dbReference type="EC" id="3.4.-.-" evidence="8"/>
<evidence type="ECO:0000256" key="2">
    <source>
        <dbReference type="ARBA" id="ARBA00022670"/>
    </source>
</evidence>
<organism evidence="8 9">
    <name type="scientific">Providencia stuartii ATCC 25827</name>
    <dbReference type="NCBI Taxonomy" id="471874"/>
    <lineage>
        <taxon>Bacteria</taxon>
        <taxon>Pseudomonadati</taxon>
        <taxon>Pseudomonadota</taxon>
        <taxon>Gammaproteobacteria</taxon>
        <taxon>Enterobacterales</taxon>
        <taxon>Morganellaceae</taxon>
        <taxon>Providencia</taxon>
    </lineage>
</organism>
<keyword evidence="4" id="KW-0720">Serine protease</keyword>
<dbReference type="GO" id="GO:0004252">
    <property type="term" value="F:serine-type endopeptidase activity"/>
    <property type="evidence" value="ECO:0007669"/>
    <property type="project" value="InterPro"/>
</dbReference>
<protein>
    <submittedName>
        <fullName evidence="8">Peptidase, S9A/B/C family, catalytic domain protein</fullName>
        <ecNumber evidence="8">3.4.-.-</ecNumber>
    </submittedName>
</protein>
<keyword evidence="3 8" id="KW-0378">Hydrolase</keyword>